<evidence type="ECO:0000313" key="1">
    <source>
        <dbReference type="EMBL" id="CEG45112.1"/>
    </source>
</evidence>
<dbReference type="AlphaFoldDB" id="A0A0P1ASQ0"/>
<proteinExistence type="predicted"/>
<evidence type="ECO:0000313" key="2">
    <source>
        <dbReference type="Proteomes" id="UP000054928"/>
    </source>
</evidence>
<protein>
    <submittedName>
        <fullName evidence="1">Uncharacterized protein</fullName>
    </submittedName>
</protein>
<sequence length="65" mass="6931">MPLQILLDCTNSKRQLWSVELSTQQLPTRQIGGAIEYCGGVASSLVPHSGYKGKTLAIPGSCDVL</sequence>
<dbReference type="GeneID" id="36396490"/>
<name>A0A0P1ASQ0_PLAHL</name>
<dbReference type="RefSeq" id="XP_024581481.1">
    <property type="nucleotide sequence ID" value="XM_024715821.1"/>
</dbReference>
<reference evidence="2" key="1">
    <citation type="submission" date="2014-09" db="EMBL/GenBank/DDBJ databases">
        <authorList>
            <person name="Sharma Rahul"/>
            <person name="Thines Marco"/>
        </authorList>
    </citation>
    <scope>NUCLEOTIDE SEQUENCE [LARGE SCALE GENOMIC DNA]</scope>
</reference>
<dbReference type="Proteomes" id="UP000054928">
    <property type="component" value="Unassembled WGS sequence"/>
</dbReference>
<organism evidence="1 2">
    <name type="scientific">Plasmopara halstedii</name>
    <name type="common">Downy mildew of sunflower</name>
    <dbReference type="NCBI Taxonomy" id="4781"/>
    <lineage>
        <taxon>Eukaryota</taxon>
        <taxon>Sar</taxon>
        <taxon>Stramenopiles</taxon>
        <taxon>Oomycota</taxon>
        <taxon>Peronosporomycetes</taxon>
        <taxon>Peronosporales</taxon>
        <taxon>Peronosporaceae</taxon>
        <taxon>Plasmopara</taxon>
    </lineage>
</organism>
<accession>A0A0P1ASQ0</accession>
<dbReference type="EMBL" id="CCYD01001551">
    <property type="protein sequence ID" value="CEG45112.1"/>
    <property type="molecule type" value="Genomic_DNA"/>
</dbReference>
<keyword evidence="2" id="KW-1185">Reference proteome</keyword>